<evidence type="ECO:0000256" key="4">
    <source>
        <dbReference type="ARBA" id="ARBA00022692"/>
    </source>
</evidence>
<keyword evidence="2 8" id="KW-0813">Transport</keyword>
<proteinExistence type="inferred from homology"/>
<sequence length="1081" mass="117177">MEKTNDFYDLIINLKRTMKQILSSLFILLLLCTSVIAQDRTVTGTIKGKDDGLPLPGVSVRVKGTTIGTQSGASGQFSIQVPGNNAVLVLTYIGYSTQEVSVGSRSVVNISMSSDATQLGEVVVTALGISREKKALGYATQNVSGESLTQGAGTNLATAMQGKVSGVEIAPSSGMPGASSKITIRGSRSFTGNNTPLYVVDGMPISSAIDMSTENSVTGTDFANRGVDIDPNDIESINILKGQAASALYGMRASNGVIVITTKKGKGATGKPQISVNSTTSFDEVTVIPDFQKEYAQGTNGGYNPTQSLSWGPLIDELANDPTYGGNTNNAYTNGSDAYKGQYYVRQRALAGLDPWATPQAYNNTKDFLKTGATFSNAVNVANAFDKGNYAFTLGNTNSSGIIPSTGLNRYNAKLAGEAKLHDNWTTGFSGNFVSSKIRKQSSANNGVLATVYGASPSYDLKGIPSHIAGDPYTQNTYRGTSGFDAAYWAVDNNKFTERNNRFFGNTYLQYFTDLGTDNQKLTFKYQLGVDSYTTNYSDVWGYGHANALGEIYQYSYNVNEFNSLATAMYSWNINDDLVFDALVGNEYIDRATKYDYAYGANFNFSGWNHMDNASNYNAQEEYRKKRTVGTFANVSLGFKDMLYLNLTGRNDVVSSMPRNNRSFFYPSASLGWIFTELNPLKNNFLTYGKVRVSYAEVGQAGDYFDSYFSTPVYGGGFSSGTPILYPIGSVVAYTPNATVYDPNLKPQNTQSYEIGTDLGFLNGKVTLGYTFSRQNVKDQIFSVPLAGSTGSSAIVTNGGSIHTNAHELTVGVKPIDRENFKWDFGFNFTKIDNYVDELATGVSSIFLGGFVEPQVRASIGEKFPTIYGISYLRNDAGQIVVDAKGMPQVGEETVIGRVAPDFQLGFNTSFELYKFRIGAVLDWKNGGQMYSGTAGLMDMYGVSQYSADLRKPGTTFMFPEDAVKVTGTDAQGNPTYAPNDIMIKGEDAQAYFLNLNNISESMIYDASFVKLREISLGYPVLARKGLNVNLNAFARNILVWSKLPGLDPEASQGNTNMTGAFERFSLPGTSSYGLGINVRF</sequence>
<feature type="domain" description="TonB-dependent receptor plug" evidence="11">
    <location>
        <begin position="134"/>
        <end position="257"/>
    </location>
</feature>
<keyword evidence="6 8" id="KW-0472">Membrane</keyword>
<feature type="domain" description="TonB-dependent receptor-like beta-barrel" evidence="10">
    <location>
        <begin position="473"/>
        <end position="836"/>
    </location>
</feature>
<dbReference type="InterPro" id="IPR023997">
    <property type="entry name" value="TonB-dep_OMP_SusC/RagA_CS"/>
</dbReference>
<dbReference type="InterPro" id="IPR023996">
    <property type="entry name" value="TonB-dep_OMP_SusC/RagA"/>
</dbReference>
<keyword evidence="4 8" id="KW-0812">Transmembrane</keyword>
<dbReference type="PROSITE" id="PS52016">
    <property type="entry name" value="TONB_DEPENDENT_REC_3"/>
    <property type="match status" value="1"/>
</dbReference>
<dbReference type="InterPro" id="IPR000531">
    <property type="entry name" value="Beta-barrel_TonB"/>
</dbReference>
<evidence type="ECO:0000256" key="7">
    <source>
        <dbReference type="ARBA" id="ARBA00023237"/>
    </source>
</evidence>
<dbReference type="Pfam" id="PF00593">
    <property type="entry name" value="TonB_dep_Rec_b-barrel"/>
    <property type="match status" value="1"/>
</dbReference>
<evidence type="ECO:0000259" key="11">
    <source>
        <dbReference type="Pfam" id="PF07715"/>
    </source>
</evidence>
<evidence type="ECO:0000259" key="10">
    <source>
        <dbReference type="Pfam" id="PF00593"/>
    </source>
</evidence>
<evidence type="ECO:0000256" key="3">
    <source>
        <dbReference type="ARBA" id="ARBA00022452"/>
    </source>
</evidence>
<dbReference type="InterPro" id="IPR039426">
    <property type="entry name" value="TonB-dep_rcpt-like"/>
</dbReference>
<evidence type="ECO:0000256" key="6">
    <source>
        <dbReference type="ARBA" id="ARBA00023136"/>
    </source>
</evidence>
<dbReference type="NCBIfam" id="TIGR04057">
    <property type="entry name" value="SusC_RagA_signa"/>
    <property type="match status" value="1"/>
</dbReference>
<keyword evidence="13" id="KW-1185">Reference proteome</keyword>
<evidence type="ECO:0000256" key="8">
    <source>
        <dbReference type="PROSITE-ProRule" id="PRU01360"/>
    </source>
</evidence>
<keyword evidence="3 8" id="KW-1134">Transmembrane beta strand</keyword>
<dbReference type="SUPFAM" id="SSF56935">
    <property type="entry name" value="Porins"/>
    <property type="match status" value="1"/>
</dbReference>
<organism evidence="12 13">
    <name type="scientific">Arcticibacter pallidicorallinus</name>
    <dbReference type="NCBI Taxonomy" id="1259464"/>
    <lineage>
        <taxon>Bacteria</taxon>
        <taxon>Pseudomonadati</taxon>
        <taxon>Bacteroidota</taxon>
        <taxon>Sphingobacteriia</taxon>
        <taxon>Sphingobacteriales</taxon>
        <taxon>Sphingobacteriaceae</taxon>
        <taxon>Arcticibacter</taxon>
    </lineage>
</organism>
<evidence type="ECO:0000256" key="5">
    <source>
        <dbReference type="ARBA" id="ARBA00023077"/>
    </source>
</evidence>
<accession>A0A2T0U7C6</accession>
<dbReference type="InterPro" id="IPR037066">
    <property type="entry name" value="Plug_dom_sf"/>
</dbReference>
<evidence type="ECO:0000256" key="9">
    <source>
        <dbReference type="RuleBase" id="RU003357"/>
    </source>
</evidence>
<dbReference type="EMBL" id="PVTH01000003">
    <property type="protein sequence ID" value="PRY53820.1"/>
    <property type="molecule type" value="Genomic_DNA"/>
</dbReference>
<comment type="similarity">
    <text evidence="8 9">Belongs to the TonB-dependent receptor family.</text>
</comment>
<dbReference type="Gene3D" id="2.40.170.20">
    <property type="entry name" value="TonB-dependent receptor, beta-barrel domain"/>
    <property type="match status" value="1"/>
</dbReference>
<dbReference type="Proteomes" id="UP000238034">
    <property type="component" value="Unassembled WGS sequence"/>
</dbReference>
<evidence type="ECO:0000313" key="12">
    <source>
        <dbReference type="EMBL" id="PRY53820.1"/>
    </source>
</evidence>
<dbReference type="GO" id="GO:0009279">
    <property type="term" value="C:cell outer membrane"/>
    <property type="evidence" value="ECO:0007669"/>
    <property type="project" value="UniProtKB-SubCell"/>
</dbReference>
<dbReference type="SUPFAM" id="SSF49464">
    <property type="entry name" value="Carboxypeptidase regulatory domain-like"/>
    <property type="match status" value="1"/>
</dbReference>
<dbReference type="Gene3D" id="2.60.40.1120">
    <property type="entry name" value="Carboxypeptidase-like, regulatory domain"/>
    <property type="match status" value="1"/>
</dbReference>
<dbReference type="Gene3D" id="2.170.130.10">
    <property type="entry name" value="TonB-dependent receptor, plug domain"/>
    <property type="match status" value="1"/>
</dbReference>
<dbReference type="InterPro" id="IPR008969">
    <property type="entry name" value="CarboxyPept-like_regulatory"/>
</dbReference>
<protein>
    <submittedName>
        <fullName evidence="12">TonB-linked SusC/RagA family outer membrane protein</fullName>
    </submittedName>
</protein>
<comment type="caution">
    <text evidence="12">The sequence shown here is derived from an EMBL/GenBank/DDBJ whole genome shotgun (WGS) entry which is preliminary data.</text>
</comment>
<evidence type="ECO:0000313" key="13">
    <source>
        <dbReference type="Proteomes" id="UP000238034"/>
    </source>
</evidence>
<dbReference type="AlphaFoldDB" id="A0A2T0U7C6"/>
<keyword evidence="7 8" id="KW-0998">Cell outer membrane</keyword>
<gene>
    <name evidence="12" type="ORF">B0I27_103293</name>
</gene>
<evidence type="ECO:0000256" key="2">
    <source>
        <dbReference type="ARBA" id="ARBA00022448"/>
    </source>
</evidence>
<reference evidence="12 13" key="1">
    <citation type="submission" date="2018-03" db="EMBL/GenBank/DDBJ databases">
        <title>Genomic Encyclopedia of Type Strains, Phase III (KMG-III): the genomes of soil and plant-associated and newly described type strains.</title>
        <authorList>
            <person name="Whitman W."/>
        </authorList>
    </citation>
    <scope>NUCLEOTIDE SEQUENCE [LARGE SCALE GENOMIC DNA]</scope>
    <source>
        <strain evidence="12 13">CGMCC 1.9313</strain>
    </source>
</reference>
<evidence type="ECO:0000256" key="1">
    <source>
        <dbReference type="ARBA" id="ARBA00004571"/>
    </source>
</evidence>
<dbReference type="FunFam" id="2.170.130.10:FF:000023">
    <property type="entry name" value="SusC/RagA family TonB-linked outer membrane protein"/>
    <property type="match status" value="1"/>
</dbReference>
<dbReference type="Pfam" id="PF07715">
    <property type="entry name" value="Plug"/>
    <property type="match status" value="1"/>
</dbReference>
<dbReference type="Pfam" id="PF13715">
    <property type="entry name" value="CarbopepD_reg_2"/>
    <property type="match status" value="1"/>
</dbReference>
<comment type="subcellular location">
    <subcellularLocation>
        <location evidence="1 8">Cell outer membrane</location>
        <topology evidence="1 8">Multi-pass membrane protein</topology>
    </subcellularLocation>
</comment>
<dbReference type="InterPro" id="IPR012910">
    <property type="entry name" value="Plug_dom"/>
</dbReference>
<dbReference type="InterPro" id="IPR036942">
    <property type="entry name" value="Beta-barrel_TonB_sf"/>
</dbReference>
<name>A0A2T0U7C6_9SPHI</name>
<dbReference type="NCBIfam" id="TIGR04056">
    <property type="entry name" value="OMP_RagA_SusC"/>
    <property type="match status" value="1"/>
</dbReference>
<keyword evidence="5 9" id="KW-0798">TonB box</keyword>